<dbReference type="EMBL" id="JAAGRN010000001">
    <property type="protein sequence ID" value="NDY81672.1"/>
    <property type="molecule type" value="Genomic_DNA"/>
</dbReference>
<dbReference type="RefSeq" id="WP_163651002.1">
    <property type="nucleotide sequence ID" value="NZ_JAAGRN010000001.1"/>
</dbReference>
<protein>
    <submittedName>
        <fullName evidence="1">DUF2889 domain-containing protein</fullName>
    </submittedName>
</protein>
<sequence length="190" mass="21560">MPLPAPKSPRKPMHNRSIQVHSFEREDGLWDIEAELIDSKSYDFTKRDGSVRKALEPFHHMHIRVTIDTSYTIHDAVVAYDAAPFGPNCTSIADEYRDLIGMNLLKFFRQQLKERFGRTSGCTHMTELAAVLPTAAVQSMTSKRKSGSNADRRPFQLDGCHAWRLDGEVTKEHYPQWYVAPSKDVESPAG</sequence>
<name>A0A6B2QU19_9BURK</name>
<dbReference type="AlphaFoldDB" id="A0A6B2QU19"/>
<gene>
    <name evidence="1" type="ORF">G3I67_00360</name>
</gene>
<dbReference type="InterPro" id="IPR021312">
    <property type="entry name" value="DUF2889"/>
</dbReference>
<comment type="caution">
    <text evidence="1">The sequence shown here is derived from an EMBL/GenBank/DDBJ whole genome shotgun (WGS) entry which is preliminary data.</text>
</comment>
<accession>A0A6B2QU19</accession>
<dbReference type="Pfam" id="PF11136">
    <property type="entry name" value="DUF2889"/>
    <property type="match status" value="1"/>
</dbReference>
<reference evidence="1" key="1">
    <citation type="submission" date="2020-02" db="EMBL/GenBank/DDBJ databases">
        <authorList>
            <person name="Chen W.-M."/>
        </authorList>
    </citation>
    <scope>NUCLEOTIDE SEQUENCE</scope>
    <source>
        <strain evidence="1">NBD-18</strain>
    </source>
</reference>
<evidence type="ECO:0000313" key="1">
    <source>
        <dbReference type="EMBL" id="NDY81672.1"/>
    </source>
</evidence>
<proteinExistence type="predicted"/>
<organism evidence="1">
    <name type="scientific">Sheuella amnicola</name>
    <dbReference type="NCBI Taxonomy" id="2707330"/>
    <lineage>
        <taxon>Bacteria</taxon>
        <taxon>Pseudomonadati</taxon>
        <taxon>Pseudomonadota</taxon>
        <taxon>Betaproteobacteria</taxon>
        <taxon>Burkholderiales</taxon>
        <taxon>Alcaligenaceae</taxon>
        <taxon>Sheuella</taxon>
    </lineage>
</organism>